<dbReference type="Proteomes" id="UP000305948">
    <property type="component" value="Unassembled WGS sequence"/>
</dbReference>
<evidence type="ECO:0000256" key="1">
    <source>
        <dbReference type="ARBA" id="ARBA00012344"/>
    </source>
</evidence>
<dbReference type="PANTHER" id="PTHR12192:SF2">
    <property type="entry name" value="GLUTATHIONE-SPECIFIC GAMMA-GLUTAMYLCYCLOTRANSFERASE 2"/>
    <property type="match status" value="1"/>
</dbReference>
<dbReference type="EC" id="4.3.2.7" evidence="1"/>
<dbReference type="Pfam" id="PF04752">
    <property type="entry name" value="ChaC"/>
    <property type="match status" value="1"/>
</dbReference>
<dbReference type="InterPro" id="IPR006840">
    <property type="entry name" value="ChaC"/>
</dbReference>
<dbReference type="GO" id="GO:0006751">
    <property type="term" value="P:glutathione catabolic process"/>
    <property type="evidence" value="ECO:0007669"/>
    <property type="project" value="InterPro"/>
</dbReference>
<accession>A0A5C3MTG9</accession>
<dbReference type="OrthoDB" id="5894at2759"/>
<dbReference type="STRING" id="5364.A0A5C3MTG9"/>
<evidence type="ECO:0000313" key="5">
    <source>
        <dbReference type="Proteomes" id="UP000305948"/>
    </source>
</evidence>
<name>A0A5C3MTG9_9AGAM</name>
<dbReference type="PANTHER" id="PTHR12192">
    <property type="entry name" value="CATION TRANSPORT PROTEIN CHAC-RELATED"/>
    <property type="match status" value="1"/>
</dbReference>
<gene>
    <name evidence="4" type="ORF">OE88DRAFT_598760</name>
</gene>
<feature type="region of interest" description="Disordered" evidence="3">
    <location>
        <begin position="215"/>
        <end position="248"/>
    </location>
</feature>
<proteinExistence type="predicted"/>
<dbReference type="EMBL" id="ML213521">
    <property type="protein sequence ID" value="TFK48052.1"/>
    <property type="molecule type" value="Genomic_DNA"/>
</dbReference>
<dbReference type="CDD" id="cd06661">
    <property type="entry name" value="GGCT_like"/>
    <property type="match status" value="1"/>
</dbReference>
<dbReference type="InterPro" id="IPR013024">
    <property type="entry name" value="GGCT-like"/>
</dbReference>
<evidence type="ECO:0000256" key="3">
    <source>
        <dbReference type="SAM" id="MobiDB-lite"/>
    </source>
</evidence>
<keyword evidence="2" id="KW-0456">Lyase</keyword>
<reference evidence="4 5" key="1">
    <citation type="journal article" date="2019" name="Nat. Ecol. Evol.">
        <title>Megaphylogeny resolves global patterns of mushroom evolution.</title>
        <authorList>
            <person name="Varga T."/>
            <person name="Krizsan K."/>
            <person name="Foldi C."/>
            <person name="Dima B."/>
            <person name="Sanchez-Garcia M."/>
            <person name="Sanchez-Ramirez S."/>
            <person name="Szollosi G.J."/>
            <person name="Szarkandi J.G."/>
            <person name="Papp V."/>
            <person name="Albert L."/>
            <person name="Andreopoulos W."/>
            <person name="Angelini C."/>
            <person name="Antonin V."/>
            <person name="Barry K.W."/>
            <person name="Bougher N.L."/>
            <person name="Buchanan P."/>
            <person name="Buyck B."/>
            <person name="Bense V."/>
            <person name="Catcheside P."/>
            <person name="Chovatia M."/>
            <person name="Cooper J."/>
            <person name="Damon W."/>
            <person name="Desjardin D."/>
            <person name="Finy P."/>
            <person name="Geml J."/>
            <person name="Haridas S."/>
            <person name="Hughes K."/>
            <person name="Justo A."/>
            <person name="Karasinski D."/>
            <person name="Kautmanova I."/>
            <person name="Kiss B."/>
            <person name="Kocsube S."/>
            <person name="Kotiranta H."/>
            <person name="LaButti K.M."/>
            <person name="Lechner B.E."/>
            <person name="Liimatainen K."/>
            <person name="Lipzen A."/>
            <person name="Lukacs Z."/>
            <person name="Mihaltcheva S."/>
            <person name="Morgado L.N."/>
            <person name="Niskanen T."/>
            <person name="Noordeloos M.E."/>
            <person name="Ohm R.A."/>
            <person name="Ortiz-Santana B."/>
            <person name="Ovrebo C."/>
            <person name="Racz N."/>
            <person name="Riley R."/>
            <person name="Savchenko A."/>
            <person name="Shiryaev A."/>
            <person name="Soop K."/>
            <person name="Spirin V."/>
            <person name="Szebenyi C."/>
            <person name="Tomsovsky M."/>
            <person name="Tulloss R.E."/>
            <person name="Uehling J."/>
            <person name="Grigoriev I.V."/>
            <person name="Vagvolgyi C."/>
            <person name="Papp T."/>
            <person name="Martin F.M."/>
            <person name="Miettinen O."/>
            <person name="Hibbett D.S."/>
            <person name="Nagy L.G."/>
        </authorList>
    </citation>
    <scope>NUCLEOTIDE SEQUENCE [LARGE SCALE GENOMIC DNA]</scope>
    <source>
        <strain evidence="4 5">OMC1185</strain>
    </source>
</reference>
<dbReference type="GO" id="GO:0005737">
    <property type="term" value="C:cytoplasm"/>
    <property type="evidence" value="ECO:0007669"/>
    <property type="project" value="TreeGrafter"/>
</dbReference>
<feature type="compositionally biased region" description="Polar residues" evidence="3">
    <location>
        <begin position="223"/>
        <end position="238"/>
    </location>
</feature>
<evidence type="ECO:0000313" key="4">
    <source>
        <dbReference type="EMBL" id="TFK48052.1"/>
    </source>
</evidence>
<keyword evidence="5" id="KW-1185">Reference proteome</keyword>
<sequence>MSTEDSALAAAREPYIVFGYGSLIFKPPPHVKSEIPGFLKGYVRRFAQASHDHRGTPEKPGRVVTLIHKEEWDIFSASDPFPDDDVVWGVAYEIDPDYAAEVRDYLVDYREKDGYTLERIDIHGYEQGHEKILIRGYPIVQAYCYVGKSDNPSFIGSEPIEELSQHIWRSVGPSGPNKDYVYRLANAVRSLAPESHDSHLFALETRLKELDAERLGKPPDVAPNSTTGQPANMVQGTTMPPDDDGGMT</sequence>
<organism evidence="4 5">
    <name type="scientific">Heliocybe sulcata</name>
    <dbReference type="NCBI Taxonomy" id="5364"/>
    <lineage>
        <taxon>Eukaryota</taxon>
        <taxon>Fungi</taxon>
        <taxon>Dikarya</taxon>
        <taxon>Basidiomycota</taxon>
        <taxon>Agaricomycotina</taxon>
        <taxon>Agaricomycetes</taxon>
        <taxon>Gloeophyllales</taxon>
        <taxon>Gloeophyllaceae</taxon>
        <taxon>Heliocybe</taxon>
    </lineage>
</organism>
<dbReference type="AlphaFoldDB" id="A0A5C3MTG9"/>
<evidence type="ECO:0000256" key="2">
    <source>
        <dbReference type="ARBA" id="ARBA00023239"/>
    </source>
</evidence>
<protein>
    <recommendedName>
        <fullName evidence="1">glutathione-specific gamma-glutamylcyclotransferase</fullName>
        <ecNumber evidence="1">4.3.2.7</ecNumber>
    </recommendedName>
</protein>
<dbReference type="GO" id="GO:0061928">
    <property type="term" value="F:glutathione specific gamma-glutamylcyclotransferase activity"/>
    <property type="evidence" value="ECO:0007669"/>
    <property type="project" value="UniProtKB-EC"/>
</dbReference>
<dbReference type="Gene3D" id="3.10.490.10">
    <property type="entry name" value="Gamma-glutamyl cyclotransferase-like"/>
    <property type="match status" value="1"/>
</dbReference>